<dbReference type="EMBL" id="CP009440">
    <property type="protein sequence ID" value="AJI52845.1"/>
    <property type="molecule type" value="Genomic_DNA"/>
</dbReference>
<evidence type="ECO:0000313" key="12">
    <source>
        <dbReference type="Proteomes" id="UP000029117"/>
    </source>
</evidence>
<dbReference type="Pfam" id="PF00507">
    <property type="entry name" value="Oxidored_q4"/>
    <property type="match status" value="1"/>
</dbReference>
<gene>
    <name evidence="11" type="primary">ndhC</name>
    <name evidence="7" type="synonym">nuoA</name>
    <name evidence="10" type="ORF">DR78_776</name>
    <name evidence="11" type="ORF">IBE52_02285</name>
    <name evidence="9" type="ORF">LA55_1969</name>
</gene>
<evidence type="ECO:0000313" key="9">
    <source>
        <dbReference type="EMBL" id="AJI52845.1"/>
    </source>
</evidence>
<organism evidence="9 13">
    <name type="scientific">Francisella philomiragia</name>
    <dbReference type="NCBI Taxonomy" id="28110"/>
    <lineage>
        <taxon>Bacteria</taxon>
        <taxon>Pseudomonadati</taxon>
        <taxon>Pseudomonadota</taxon>
        <taxon>Gammaproteobacteria</taxon>
        <taxon>Thiotrichales</taxon>
        <taxon>Francisellaceae</taxon>
        <taxon>Francisella</taxon>
    </lineage>
</organism>
<keyword evidence="7" id="KW-1278">Translocase</keyword>
<dbReference type="GO" id="GO:0005886">
    <property type="term" value="C:plasma membrane"/>
    <property type="evidence" value="ECO:0007669"/>
    <property type="project" value="UniProtKB-SubCell"/>
</dbReference>
<evidence type="ECO:0000256" key="7">
    <source>
        <dbReference type="HAMAP-Rule" id="MF_01394"/>
    </source>
</evidence>
<dbReference type="GO" id="GO:0048038">
    <property type="term" value="F:quinone binding"/>
    <property type="evidence" value="ECO:0007669"/>
    <property type="project" value="UniProtKB-KW"/>
</dbReference>
<accession>A0A080Q6N1</accession>
<evidence type="ECO:0000256" key="3">
    <source>
        <dbReference type="ARBA" id="ARBA00022448"/>
    </source>
</evidence>
<keyword evidence="14" id="KW-1185">Reference proteome</keyword>
<keyword evidence="5 7" id="KW-1133">Transmembrane helix</keyword>
<evidence type="ECO:0000256" key="1">
    <source>
        <dbReference type="ARBA" id="ARBA00004141"/>
    </source>
</evidence>
<comment type="subunit">
    <text evidence="7">NDH-1 is composed of 14 different subunits. Subunits NuoA, H, J, K, L, M, N constitute the membrane sector of the complex.</text>
</comment>
<reference evidence="9 13" key="2">
    <citation type="journal article" date="2015" name="Genome Announc.">
        <title>Genome sequencing of 18 francisella strains to aid in assay development and testing.</title>
        <authorList>
            <person name="Johnson S.L."/>
            <person name="Daligault H.E."/>
            <person name="Davenport K.W."/>
            <person name="Coyne S.R."/>
            <person name="Frey K.G."/>
            <person name="Koroleva G.I."/>
            <person name="Broomall S.M."/>
            <person name="Bishop-Lilly K.A."/>
            <person name="Bruce D.C."/>
            <person name="Chertkov O."/>
            <person name="Freitas T."/>
            <person name="Jaissle J."/>
            <person name="Ladner J.T."/>
            <person name="Rosenzweig C.N."/>
            <person name="Gibbons H.S."/>
            <person name="Palacios G.F."/>
            <person name="Redden C.L."/>
            <person name="Xu Y."/>
            <person name="Minogue T.D."/>
            <person name="Chain P.S."/>
        </authorList>
    </citation>
    <scope>NUCLEOTIDE SEQUENCE [LARGE SCALE GENOMIC DNA]</scope>
    <source>
        <strain evidence="9 13">GA01-2794</strain>
    </source>
</reference>
<dbReference type="InterPro" id="IPR038430">
    <property type="entry name" value="NDAH_ubi_oxred_su3_sf"/>
</dbReference>
<dbReference type="GeneID" id="72524814"/>
<name>A0A080Q6N1_9GAMM</name>
<dbReference type="GO" id="GO:0008137">
    <property type="term" value="F:NADH dehydrogenase (ubiquinone) activity"/>
    <property type="evidence" value="ECO:0007669"/>
    <property type="project" value="InterPro"/>
</dbReference>
<comment type="function">
    <text evidence="7">NDH-1 shuttles electrons from NADH, via FMN and iron-sulfur (Fe-S) centers, to quinones in the respiratory chain. The immediate electron acceptor for the enzyme in this species is believed to be ubiquinone. Couples the redox reaction to proton translocation (for every two electrons transferred, four hydrogen ions are translocated across the cytoplasmic membrane), and thus conserves the redox energy in a proton gradient.</text>
</comment>
<proteinExistence type="inferred from homology"/>
<dbReference type="OrthoDB" id="9791970at2"/>
<dbReference type="PANTHER" id="PTHR11058">
    <property type="entry name" value="NADH-UBIQUINONE OXIDOREDUCTASE CHAIN 3"/>
    <property type="match status" value="1"/>
</dbReference>
<evidence type="ECO:0000313" key="14">
    <source>
        <dbReference type="Proteomes" id="UP000760407"/>
    </source>
</evidence>
<dbReference type="EMBL" id="JOUE01000006">
    <property type="protein sequence ID" value="KFJ42621.1"/>
    <property type="molecule type" value="Genomic_DNA"/>
</dbReference>
<comment type="similarity">
    <text evidence="2 7 8">Belongs to the complex I subunit 3 family.</text>
</comment>
<keyword evidence="4 7" id="KW-0812">Transmembrane</keyword>
<evidence type="ECO:0000313" key="11">
    <source>
        <dbReference type="EMBL" id="MBK2301731.1"/>
    </source>
</evidence>
<dbReference type="KEGG" id="fpm:LA56_1249"/>
<evidence type="ECO:0000256" key="4">
    <source>
        <dbReference type="ARBA" id="ARBA00022692"/>
    </source>
</evidence>
<reference evidence="10 12" key="1">
    <citation type="submission" date="2014-04" db="EMBL/GenBank/DDBJ databases">
        <authorList>
            <person name="Bishop-Lilly K.A."/>
            <person name="Broomall S.M."/>
            <person name="Chain P.S."/>
            <person name="Chertkov O."/>
            <person name="Coyne S.R."/>
            <person name="Daligault H.E."/>
            <person name="Davenport K.W."/>
            <person name="Erkkila T."/>
            <person name="Frey K.G."/>
            <person name="Gibbons H.S."/>
            <person name="Gu W."/>
            <person name="Jaissle J."/>
            <person name="Johnson S.L."/>
            <person name="Koroleva G.I."/>
            <person name="Ladner J.T."/>
            <person name="Lo C.-C."/>
            <person name="Minogue T.D."/>
            <person name="Munk C."/>
            <person name="Palacios G.F."/>
            <person name="Redden C.L."/>
            <person name="Rosenzweig C.N."/>
            <person name="Scholz M.B."/>
            <person name="Teshima H."/>
            <person name="Xu Y."/>
        </authorList>
    </citation>
    <scope>NUCLEOTIDE SEQUENCE [LARGE SCALE GENOMIC DNA]</scope>
    <source>
        <strain evidence="10 12">FAJ</strain>
    </source>
</reference>
<keyword evidence="7 9" id="KW-0830">Ubiquinone</keyword>
<keyword evidence="7 8" id="KW-0520">NAD</keyword>
<dbReference type="InterPro" id="IPR023043">
    <property type="entry name" value="NAD(P)H_OxRDtase_bac/plastid"/>
</dbReference>
<feature type="transmembrane region" description="Helical" evidence="7">
    <location>
        <begin position="105"/>
        <end position="124"/>
    </location>
</feature>
<keyword evidence="3 7" id="KW-0813">Transport</keyword>
<dbReference type="EC" id="7.1.1.-" evidence="7"/>
<dbReference type="GO" id="GO:0030964">
    <property type="term" value="C:NADH dehydrogenase complex"/>
    <property type="evidence" value="ECO:0007669"/>
    <property type="project" value="TreeGrafter"/>
</dbReference>
<dbReference type="GO" id="GO:0050136">
    <property type="term" value="F:NADH dehydrogenase (quinone) (non-electrogenic) activity"/>
    <property type="evidence" value="ECO:0007669"/>
    <property type="project" value="UniProtKB-UniRule"/>
</dbReference>
<dbReference type="InterPro" id="IPR000440">
    <property type="entry name" value="NADH_UbQ/plastoQ_OxRdtase_su3"/>
</dbReference>
<dbReference type="AlphaFoldDB" id="A0A080Q6N1"/>
<dbReference type="KEGG" id="fpx:KU46_399"/>
<dbReference type="Proteomes" id="UP000029117">
    <property type="component" value="Unassembled WGS sequence"/>
</dbReference>
<evidence type="ECO:0000256" key="2">
    <source>
        <dbReference type="ARBA" id="ARBA00008472"/>
    </source>
</evidence>
<evidence type="ECO:0000313" key="10">
    <source>
        <dbReference type="EMBL" id="KFJ42621.1"/>
    </source>
</evidence>
<protein>
    <recommendedName>
        <fullName evidence="7">NADH-quinone oxidoreductase subunit A</fullName>
        <ecNumber evidence="7">7.1.1.-</ecNumber>
    </recommendedName>
    <alternativeName>
        <fullName evidence="7">NADH dehydrogenase I subunit A</fullName>
    </alternativeName>
    <alternativeName>
        <fullName evidence="7">NDH-1 subunit A</fullName>
    </alternativeName>
    <alternativeName>
        <fullName evidence="7">NUO1</fullName>
    </alternativeName>
</protein>
<evidence type="ECO:0000256" key="8">
    <source>
        <dbReference type="RuleBase" id="RU003639"/>
    </source>
</evidence>
<keyword evidence="7 8" id="KW-0874">Quinone</keyword>
<comment type="catalytic activity">
    <reaction evidence="7 8">
        <text>a quinone + NADH + 5 H(+)(in) = a quinol + NAD(+) + 4 H(+)(out)</text>
        <dbReference type="Rhea" id="RHEA:57888"/>
        <dbReference type="ChEBI" id="CHEBI:15378"/>
        <dbReference type="ChEBI" id="CHEBI:24646"/>
        <dbReference type="ChEBI" id="CHEBI:57540"/>
        <dbReference type="ChEBI" id="CHEBI:57945"/>
        <dbReference type="ChEBI" id="CHEBI:132124"/>
    </reaction>
</comment>
<dbReference type="KEGG" id="fpz:LA55_1969"/>
<dbReference type="KEGG" id="fpj:LA02_324"/>
<dbReference type="HAMAP" id="MF_01394">
    <property type="entry name" value="NDH1_NuoA"/>
    <property type="match status" value="1"/>
</dbReference>
<dbReference type="Proteomes" id="UP000760407">
    <property type="component" value="Unassembled WGS sequence"/>
</dbReference>
<dbReference type="STRING" id="28110.KU46_399"/>
<feature type="transmembrane region" description="Helical" evidence="7">
    <location>
        <begin position="12"/>
        <end position="33"/>
    </location>
</feature>
<feature type="transmembrane region" description="Helical" evidence="7">
    <location>
        <begin position="68"/>
        <end position="90"/>
    </location>
</feature>
<keyword evidence="6 7" id="KW-0472">Membrane</keyword>
<dbReference type="OMA" id="GPRRYNR"/>
<evidence type="ECO:0000256" key="5">
    <source>
        <dbReference type="ARBA" id="ARBA00022989"/>
    </source>
</evidence>
<dbReference type="PATRIC" id="fig|28110.15.peg.1520"/>
<dbReference type="Gene3D" id="1.20.58.1610">
    <property type="entry name" value="NADH:ubiquinone/plastoquinone oxidoreductase, chain 3"/>
    <property type="match status" value="1"/>
</dbReference>
<comment type="subcellular location">
    <subcellularLocation>
        <location evidence="7 8">Cell membrane</location>
        <topology evidence="7 8">Multi-pass membrane protein</topology>
    </subcellularLocation>
    <subcellularLocation>
        <location evidence="1">Membrane</location>
        <topology evidence="1">Multi-pass membrane protein</topology>
    </subcellularLocation>
</comment>
<dbReference type="RefSeq" id="WP_004286950.1">
    <property type="nucleotide sequence ID" value="NZ_CP009343.1"/>
</dbReference>
<dbReference type="EMBL" id="JACTSG010000001">
    <property type="protein sequence ID" value="MBK2301731.1"/>
    <property type="molecule type" value="Genomic_DNA"/>
</dbReference>
<evidence type="ECO:0000313" key="13">
    <source>
        <dbReference type="Proteomes" id="UP000031830"/>
    </source>
</evidence>
<keyword evidence="7" id="KW-1003">Cell membrane</keyword>
<dbReference type="KEGG" id="fpi:BF30_1158"/>
<reference evidence="11 14" key="3">
    <citation type="submission" date="2020-08" db="EMBL/GenBank/DDBJ databases">
        <title>Comparative genomics of Francisella species.</title>
        <authorList>
            <person name="Sahl J."/>
            <person name="Sjodin A."/>
            <person name="Wagner D."/>
            <person name="Forsman M."/>
        </authorList>
    </citation>
    <scope>NUCLEOTIDE SEQUENCE [LARGE SCALE GENOMIC DNA]</scope>
    <source>
        <strain evidence="11 14">F1093</strain>
    </source>
</reference>
<evidence type="ECO:0000256" key="6">
    <source>
        <dbReference type="ARBA" id="ARBA00023136"/>
    </source>
</evidence>
<dbReference type="Proteomes" id="UP000031830">
    <property type="component" value="Chromosome"/>
</dbReference>
<dbReference type="PANTHER" id="PTHR11058:SF9">
    <property type="entry name" value="NADH-UBIQUINONE OXIDOREDUCTASE CHAIN 3"/>
    <property type="match status" value="1"/>
</dbReference>
<sequence length="132" mass="14502">MSANVYAEFAPILIFLIIAFGLGAAFAMIGKILSMIVGANNPNATKGETFECGFPTFGDAREKLDVRFYLIAVLFLVFDLELAFIIPWGINLKASAGMPAISNHAFFAMIIFLVVLFLGLIYAWKKGALEWE</sequence>